<protein>
    <submittedName>
        <fullName evidence="1">Uncharacterized protein</fullName>
    </submittedName>
</protein>
<reference evidence="1 2" key="1">
    <citation type="submission" date="2020-06" db="EMBL/GenBank/DDBJ databases">
        <title>Transcriptomic and genomic resources for Thalictrum thalictroides and T. hernandezii: Facilitating candidate gene discovery in an emerging model plant lineage.</title>
        <authorList>
            <person name="Arias T."/>
            <person name="Riano-Pachon D.M."/>
            <person name="Di Stilio V.S."/>
        </authorList>
    </citation>
    <scope>NUCLEOTIDE SEQUENCE [LARGE SCALE GENOMIC DNA]</scope>
    <source>
        <strain evidence="2">cv. WT478/WT964</strain>
        <tissue evidence="1">Leaves</tissue>
    </source>
</reference>
<gene>
    <name evidence="1" type="ORF">FRX31_012637</name>
</gene>
<name>A0A7J6WLG4_THATH</name>
<feature type="non-terminal residue" evidence="1">
    <location>
        <position position="1"/>
    </location>
</feature>
<organism evidence="1 2">
    <name type="scientific">Thalictrum thalictroides</name>
    <name type="common">Rue-anemone</name>
    <name type="synonym">Anemone thalictroides</name>
    <dbReference type="NCBI Taxonomy" id="46969"/>
    <lineage>
        <taxon>Eukaryota</taxon>
        <taxon>Viridiplantae</taxon>
        <taxon>Streptophyta</taxon>
        <taxon>Embryophyta</taxon>
        <taxon>Tracheophyta</taxon>
        <taxon>Spermatophyta</taxon>
        <taxon>Magnoliopsida</taxon>
        <taxon>Ranunculales</taxon>
        <taxon>Ranunculaceae</taxon>
        <taxon>Thalictroideae</taxon>
        <taxon>Thalictrum</taxon>
    </lineage>
</organism>
<evidence type="ECO:0000313" key="1">
    <source>
        <dbReference type="EMBL" id="KAF5197777.1"/>
    </source>
</evidence>
<comment type="caution">
    <text evidence="1">The sequence shown here is derived from an EMBL/GenBank/DDBJ whole genome shotgun (WGS) entry which is preliminary data.</text>
</comment>
<keyword evidence="2" id="KW-1185">Reference proteome</keyword>
<sequence>SDGLMSNVWKAMVALELEDQLKIKAMGLVLGRKDDTIVSAIYIKRSASLC</sequence>
<dbReference type="Proteomes" id="UP000554482">
    <property type="component" value="Unassembled WGS sequence"/>
</dbReference>
<evidence type="ECO:0000313" key="2">
    <source>
        <dbReference type="Proteomes" id="UP000554482"/>
    </source>
</evidence>
<accession>A0A7J6WLG4</accession>
<dbReference type="EMBL" id="JABWDY010014231">
    <property type="protein sequence ID" value="KAF5197777.1"/>
    <property type="molecule type" value="Genomic_DNA"/>
</dbReference>
<proteinExistence type="predicted"/>
<dbReference type="AlphaFoldDB" id="A0A7J6WLG4"/>